<name>A0A369B7Z8_9BACL</name>
<evidence type="ECO:0000259" key="5">
    <source>
        <dbReference type="PROSITE" id="PS50977"/>
    </source>
</evidence>
<feature type="domain" description="HTH tetR-type" evidence="5">
    <location>
        <begin position="6"/>
        <end position="66"/>
    </location>
</feature>
<dbReference type="InterPro" id="IPR054156">
    <property type="entry name" value="YxaF_TetR_C"/>
</dbReference>
<dbReference type="SUPFAM" id="SSF46689">
    <property type="entry name" value="Homeodomain-like"/>
    <property type="match status" value="1"/>
</dbReference>
<dbReference type="PRINTS" id="PR00455">
    <property type="entry name" value="HTHTETR"/>
</dbReference>
<accession>A0A369B7Z8</accession>
<dbReference type="AlphaFoldDB" id="A0A369B7Z8"/>
<proteinExistence type="predicted"/>
<dbReference type="InterPro" id="IPR009057">
    <property type="entry name" value="Homeodomain-like_sf"/>
</dbReference>
<evidence type="ECO:0000313" key="7">
    <source>
        <dbReference type="Proteomes" id="UP000253090"/>
    </source>
</evidence>
<dbReference type="Pfam" id="PF21993">
    <property type="entry name" value="TetR_C_13_2"/>
    <property type="match status" value="1"/>
</dbReference>
<evidence type="ECO:0000313" key="6">
    <source>
        <dbReference type="EMBL" id="RCX16718.1"/>
    </source>
</evidence>
<comment type="caution">
    <text evidence="6">The sequence shown here is derived from an EMBL/GenBank/DDBJ whole genome shotgun (WGS) entry which is preliminary data.</text>
</comment>
<organism evidence="6 7">
    <name type="scientific">Fontibacillus phaseoli</name>
    <dbReference type="NCBI Taxonomy" id="1416533"/>
    <lineage>
        <taxon>Bacteria</taxon>
        <taxon>Bacillati</taxon>
        <taxon>Bacillota</taxon>
        <taxon>Bacilli</taxon>
        <taxon>Bacillales</taxon>
        <taxon>Paenibacillaceae</taxon>
        <taxon>Fontibacillus</taxon>
    </lineage>
</organism>
<evidence type="ECO:0000256" key="2">
    <source>
        <dbReference type="ARBA" id="ARBA00023125"/>
    </source>
</evidence>
<keyword evidence="1" id="KW-0805">Transcription regulation</keyword>
<dbReference type="Proteomes" id="UP000253090">
    <property type="component" value="Unassembled WGS sequence"/>
</dbReference>
<dbReference type="SUPFAM" id="SSF48498">
    <property type="entry name" value="Tetracyclin repressor-like, C-terminal domain"/>
    <property type="match status" value="1"/>
</dbReference>
<dbReference type="PANTHER" id="PTHR47506:SF3">
    <property type="entry name" value="HTH-TYPE TRANSCRIPTIONAL REGULATOR LMRA"/>
    <property type="match status" value="1"/>
</dbReference>
<keyword evidence="2 4" id="KW-0238">DNA-binding</keyword>
<dbReference type="PANTHER" id="PTHR47506">
    <property type="entry name" value="TRANSCRIPTIONAL REGULATORY PROTEIN"/>
    <property type="match status" value="1"/>
</dbReference>
<evidence type="ECO:0000256" key="1">
    <source>
        <dbReference type="ARBA" id="ARBA00023015"/>
    </source>
</evidence>
<dbReference type="PROSITE" id="PS50977">
    <property type="entry name" value="HTH_TETR_2"/>
    <property type="match status" value="1"/>
</dbReference>
<evidence type="ECO:0000256" key="4">
    <source>
        <dbReference type="PROSITE-ProRule" id="PRU00335"/>
    </source>
</evidence>
<dbReference type="EMBL" id="QPJW01000011">
    <property type="protein sequence ID" value="RCX16718.1"/>
    <property type="molecule type" value="Genomic_DNA"/>
</dbReference>
<keyword evidence="3" id="KW-0804">Transcription</keyword>
<dbReference type="GO" id="GO:0003677">
    <property type="term" value="F:DNA binding"/>
    <property type="evidence" value="ECO:0007669"/>
    <property type="project" value="UniProtKB-UniRule"/>
</dbReference>
<evidence type="ECO:0000256" key="3">
    <source>
        <dbReference type="ARBA" id="ARBA00023163"/>
    </source>
</evidence>
<sequence length="189" mass="20951">MMPNQNLTRKTLIETTAKLLSNQGYNATGLNQITQLSGAPKGSLYYHFPEGKEQLACEAIQYTQNMARMKLQDVFQSVSDPIEAVQSMFALLTEQFEHGEALGVPIGIIAHETAKCNETIRQACSSAYECWGSEFQKKFASAGYSSEEARELSVMINAIIEGSVIMSLTQKSSDPLRIASEMVPRLFRK</sequence>
<gene>
    <name evidence="6" type="ORF">DFP94_11165</name>
</gene>
<protein>
    <submittedName>
        <fullName evidence="6">TetR family transcriptional regulator</fullName>
    </submittedName>
</protein>
<dbReference type="Pfam" id="PF00440">
    <property type="entry name" value="TetR_N"/>
    <property type="match status" value="1"/>
</dbReference>
<feature type="DNA-binding region" description="H-T-H motif" evidence="4">
    <location>
        <begin position="29"/>
        <end position="48"/>
    </location>
</feature>
<dbReference type="RefSeq" id="WP_245955003.1">
    <property type="nucleotide sequence ID" value="NZ_QPJW01000011.1"/>
</dbReference>
<dbReference type="InterPro" id="IPR036271">
    <property type="entry name" value="Tet_transcr_reg_TetR-rel_C_sf"/>
</dbReference>
<dbReference type="Gene3D" id="1.10.357.10">
    <property type="entry name" value="Tetracycline Repressor, domain 2"/>
    <property type="match status" value="1"/>
</dbReference>
<dbReference type="InterPro" id="IPR001647">
    <property type="entry name" value="HTH_TetR"/>
</dbReference>
<reference evidence="6 7" key="1">
    <citation type="submission" date="2018-07" db="EMBL/GenBank/DDBJ databases">
        <title>Genomic Encyclopedia of Type Strains, Phase III (KMG-III): the genomes of soil and plant-associated and newly described type strains.</title>
        <authorList>
            <person name="Whitman W."/>
        </authorList>
    </citation>
    <scope>NUCLEOTIDE SEQUENCE [LARGE SCALE GENOMIC DNA]</scope>
    <source>
        <strain evidence="6 7">CECT 8333</strain>
    </source>
</reference>
<keyword evidence="7" id="KW-1185">Reference proteome</keyword>